<dbReference type="EMBL" id="GBRH01189851">
    <property type="protein sequence ID" value="JAE08045.1"/>
    <property type="molecule type" value="Transcribed_RNA"/>
</dbReference>
<accession>A0A0A9F4V4</accession>
<sequence>MGPKGHDHMLCRPATILTRKKGKFS</sequence>
<reference evidence="1" key="2">
    <citation type="journal article" date="2015" name="Data Brief">
        <title>Shoot transcriptome of the giant reed, Arundo donax.</title>
        <authorList>
            <person name="Barrero R.A."/>
            <person name="Guerrero F.D."/>
            <person name="Moolhuijzen P."/>
            <person name="Goolsby J.A."/>
            <person name="Tidwell J."/>
            <person name="Bellgard S.E."/>
            <person name="Bellgard M.I."/>
        </authorList>
    </citation>
    <scope>NUCLEOTIDE SEQUENCE</scope>
    <source>
        <tissue evidence="1">Shoot tissue taken approximately 20 cm above the soil surface</tissue>
    </source>
</reference>
<reference evidence="1" key="1">
    <citation type="submission" date="2014-09" db="EMBL/GenBank/DDBJ databases">
        <authorList>
            <person name="Magalhaes I.L.F."/>
            <person name="Oliveira U."/>
            <person name="Santos F.R."/>
            <person name="Vidigal T.H.D.A."/>
            <person name="Brescovit A.D."/>
            <person name="Santos A.J."/>
        </authorList>
    </citation>
    <scope>NUCLEOTIDE SEQUENCE</scope>
    <source>
        <tissue evidence="1">Shoot tissue taken approximately 20 cm above the soil surface</tissue>
    </source>
</reference>
<protein>
    <submittedName>
        <fullName evidence="1">Uncharacterized protein</fullName>
    </submittedName>
</protein>
<organism evidence="1">
    <name type="scientific">Arundo donax</name>
    <name type="common">Giant reed</name>
    <name type="synonym">Donax arundinaceus</name>
    <dbReference type="NCBI Taxonomy" id="35708"/>
    <lineage>
        <taxon>Eukaryota</taxon>
        <taxon>Viridiplantae</taxon>
        <taxon>Streptophyta</taxon>
        <taxon>Embryophyta</taxon>
        <taxon>Tracheophyta</taxon>
        <taxon>Spermatophyta</taxon>
        <taxon>Magnoliopsida</taxon>
        <taxon>Liliopsida</taxon>
        <taxon>Poales</taxon>
        <taxon>Poaceae</taxon>
        <taxon>PACMAD clade</taxon>
        <taxon>Arundinoideae</taxon>
        <taxon>Arundineae</taxon>
        <taxon>Arundo</taxon>
    </lineage>
</organism>
<evidence type="ECO:0000313" key="1">
    <source>
        <dbReference type="EMBL" id="JAE08045.1"/>
    </source>
</evidence>
<proteinExistence type="predicted"/>
<dbReference type="AlphaFoldDB" id="A0A0A9F4V4"/>
<name>A0A0A9F4V4_ARUDO</name>